<feature type="region of interest" description="Disordered" evidence="1">
    <location>
        <begin position="339"/>
        <end position="412"/>
    </location>
</feature>
<feature type="region of interest" description="Disordered" evidence="1">
    <location>
        <begin position="1"/>
        <end position="143"/>
    </location>
</feature>
<feature type="compositionally biased region" description="Polar residues" evidence="1">
    <location>
        <begin position="121"/>
        <end position="132"/>
    </location>
</feature>
<sequence>MGESHHSSLSAYGQGPPSSHAPSDAAPQLYAPSIALRSSANAGPKAKRRPWSAGHASSPKPFGSFRSTGSPLLFQNTKHSHPTPPSSESGAFGSEQQKQQQPHSSSRLGSDSQSDVFSPLAMTTSAGPSSDVSPPKARVRMAGRGGAGAIAPANIYATNGGAAVNPSAGSSSTASAAGPSRSNTSDSNSRLLAGMPLSPISTSHREGRSTERGSGPYVHVSRSKSRGRYEQTFTQSKTSLMDGARPSLETRKSSDTDVTWLDAPSRPVRSPAWAEMPQPEPCDELQDQPFPVRLGLIPPFSQAELRQAQTASPAAPFRSQAGSTGARYVDGYYLYNPPPKIRRPATASRENSGNSGGAAMSTSSLDTLTRRTEEDERPRSTLHKMPSIHPLSNGGMRSSMKQHDVLAEESEDPALSSARWELDDYFVFSDYRTITGAKRRMRYHGYPKAVVPYILTHGSEAMRSELILHSVTYEALTQRHSLIPWGDAHPTKVLDLGTGSGAWCVDAARAWKNAEFIGLDVVPCQTPLDQLKDSDLQKRVSWVVANFLEELPFPTASFDFVHVRYIGAYSIQENQWDAFLTEVTRVLKPEGRLELLENNLTFVGNVTHVSVAKMRKAASGQPQVGSLTEQVPQPPRQFGAVEDAIERLLSRRFINSQVLSVIPTSLIVSDFRDLQIGNPRRMPLLVDPHDRATITQTDPSKIDWTKHFTSRAQIGQGLSNSGFAPKDVSGMLNLLTVHRAELFSSMRDLLWREAEEEKHTLLTRAAGHLGQGRMTGTTSEASHASWAHPWKNRAAFDKELDSLRDLLWKRADCGSLIAGALGWREGELESVEGRKMATRKEKMTKGINNAAPSLGSVASEHGSISDAGTNESALPRHLSQDSGADISPTSSGIPPAGGAAGTTGDRSSSPQRNARGSPEVYTPVAPPAGRRASSALSMSPAIRVKPAHSVPPRPSTSGSAGVFGDPRGGPLNQPVSNFPGSDTPFTVSDARRTSKVSSAASAGPEDKEEETAVPAMSQRRASSVAASVEGPPARKDSPAEPSYIGVLGFFESTGFTAKGKADESSAAIPRPFGGRAPSFSSHKGGADGPNSGVGAMGMANATPSQRASRLQPQSQSRNSSPQPSAATAGGTSAPPSPEIPTSATAAAAATPPGSNQAGAPS</sequence>
<feature type="compositionally biased region" description="Low complexity" evidence="1">
    <location>
        <begin position="886"/>
        <end position="897"/>
    </location>
</feature>
<accession>A0A316UB40</accession>
<feature type="region of interest" description="Disordered" evidence="1">
    <location>
        <begin position="159"/>
        <end position="280"/>
    </location>
</feature>
<protein>
    <recommendedName>
        <fullName evidence="2">Methyltransferase domain-containing protein</fullName>
    </recommendedName>
</protein>
<feature type="compositionally biased region" description="Basic and acidic residues" evidence="1">
    <location>
        <begin position="368"/>
        <end position="379"/>
    </location>
</feature>
<dbReference type="Proteomes" id="UP000245942">
    <property type="component" value="Unassembled WGS sequence"/>
</dbReference>
<feature type="region of interest" description="Disordered" evidence="1">
    <location>
        <begin position="1057"/>
        <end position="1161"/>
    </location>
</feature>
<feature type="compositionally biased region" description="Polar residues" evidence="1">
    <location>
        <begin position="86"/>
        <end position="103"/>
    </location>
</feature>
<feature type="compositionally biased region" description="Polar residues" evidence="1">
    <location>
        <begin position="65"/>
        <end position="77"/>
    </location>
</feature>
<dbReference type="OrthoDB" id="2013972at2759"/>
<dbReference type="GO" id="GO:0008168">
    <property type="term" value="F:methyltransferase activity"/>
    <property type="evidence" value="ECO:0007669"/>
    <property type="project" value="TreeGrafter"/>
</dbReference>
<dbReference type="Pfam" id="PF13649">
    <property type="entry name" value="Methyltransf_25"/>
    <property type="match status" value="1"/>
</dbReference>
<dbReference type="PANTHER" id="PTHR43591">
    <property type="entry name" value="METHYLTRANSFERASE"/>
    <property type="match status" value="1"/>
</dbReference>
<organism evidence="3 4">
    <name type="scientific">Pseudomicrostroma glucosiphilum</name>
    <dbReference type="NCBI Taxonomy" id="1684307"/>
    <lineage>
        <taxon>Eukaryota</taxon>
        <taxon>Fungi</taxon>
        <taxon>Dikarya</taxon>
        <taxon>Basidiomycota</taxon>
        <taxon>Ustilaginomycotina</taxon>
        <taxon>Exobasidiomycetes</taxon>
        <taxon>Microstromatales</taxon>
        <taxon>Microstromatales incertae sedis</taxon>
        <taxon>Pseudomicrostroma</taxon>
    </lineage>
</organism>
<feature type="region of interest" description="Disordered" evidence="1">
    <location>
        <begin position="837"/>
        <end position="1040"/>
    </location>
</feature>
<dbReference type="STRING" id="1684307.A0A316UB40"/>
<feature type="compositionally biased region" description="Low complexity" evidence="1">
    <location>
        <begin position="104"/>
        <end position="114"/>
    </location>
</feature>
<dbReference type="GeneID" id="37015878"/>
<dbReference type="InterPro" id="IPR029063">
    <property type="entry name" value="SAM-dependent_MTases_sf"/>
</dbReference>
<reference evidence="3 4" key="1">
    <citation type="journal article" date="2018" name="Mol. Biol. Evol.">
        <title>Broad Genomic Sampling Reveals a Smut Pathogenic Ancestry of the Fungal Clade Ustilaginomycotina.</title>
        <authorList>
            <person name="Kijpornyongpan T."/>
            <person name="Mondo S.J."/>
            <person name="Barry K."/>
            <person name="Sandor L."/>
            <person name="Lee J."/>
            <person name="Lipzen A."/>
            <person name="Pangilinan J."/>
            <person name="LaButti K."/>
            <person name="Hainaut M."/>
            <person name="Henrissat B."/>
            <person name="Grigoriev I.V."/>
            <person name="Spatafora J.W."/>
            <person name="Aime M.C."/>
        </authorList>
    </citation>
    <scope>NUCLEOTIDE SEQUENCE [LARGE SCALE GENOMIC DNA]</scope>
    <source>
        <strain evidence="3 4">MCA 4718</strain>
    </source>
</reference>
<dbReference type="InterPro" id="IPR041698">
    <property type="entry name" value="Methyltransf_25"/>
</dbReference>
<evidence type="ECO:0000313" key="4">
    <source>
        <dbReference type="Proteomes" id="UP000245942"/>
    </source>
</evidence>
<dbReference type="SUPFAM" id="SSF53335">
    <property type="entry name" value="S-adenosyl-L-methionine-dependent methyltransferases"/>
    <property type="match status" value="1"/>
</dbReference>
<evidence type="ECO:0000313" key="3">
    <source>
        <dbReference type="EMBL" id="PWN22437.1"/>
    </source>
</evidence>
<name>A0A316UB40_9BASI</name>
<evidence type="ECO:0000256" key="1">
    <source>
        <dbReference type="SAM" id="MobiDB-lite"/>
    </source>
</evidence>
<dbReference type="Gene3D" id="3.40.50.150">
    <property type="entry name" value="Vaccinia Virus protein VP39"/>
    <property type="match status" value="1"/>
</dbReference>
<feature type="compositionally biased region" description="Polar residues" evidence="1">
    <location>
        <begin position="905"/>
        <end position="914"/>
    </location>
</feature>
<dbReference type="RefSeq" id="XP_025349597.1">
    <property type="nucleotide sequence ID" value="XM_025494144.1"/>
</dbReference>
<feature type="domain" description="Methyltransferase" evidence="2">
    <location>
        <begin position="493"/>
        <end position="591"/>
    </location>
</feature>
<evidence type="ECO:0000259" key="2">
    <source>
        <dbReference type="Pfam" id="PF13649"/>
    </source>
</evidence>
<feature type="compositionally biased region" description="Low complexity" evidence="1">
    <location>
        <begin position="166"/>
        <end position="182"/>
    </location>
</feature>
<feature type="compositionally biased region" description="Low complexity" evidence="1">
    <location>
        <begin position="1139"/>
        <end position="1154"/>
    </location>
</feature>
<dbReference type="EMBL" id="KZ819323">
    <property type="protein sequence ID" value="PWN22437.1"/>
    <property type="molecule type" value="Genomic_DNA"/>
</dbReference>
<feature type="compositionally biased region" description="Polar residues" evidence="1">
    <location>
        <begin position="973"/>
        <end position="986"/>
    </location>
</feature>
<feature type="compositionally biased region" description="Low complexity" evidence="1">
    <location>
        <begin position="16"/>
        <end position="27"/>
    </location>
</feature>
<keyword evidence="4" id="KW-1185">Reference proteome</keyword>
<feature type="compositionally biased region" description="Low complexity" evidence="1">
    <location>
        <begin position="1108"/>
        <end position="1124"/>
    </location>
</feature>
<dbReference type="AlphaFoldDB" id="A0A316UB40"/>
<dbReference type="PANTHER" id="PTHR43591:SF24">
    <property type="entry name" value="2-METHOXY-6-POLYPRENYL-1,4-BENZOQUINOL METHYLASE, MITOCHONDRIAL"/>
    <property type="match status" value="1"/>
</dbReference>
<feature type="compositionally biased region" description="Low complexity" evidence="1">
    <location>
        <begin position="1019"/>
        <end position="1028"/>
    </location>
</feature>
<proteinExistence type="predicted"/>
<gene>
    <name evidence="3" type="ORF">BCV69DRAFT_297728</name>
</gene>
<dbReference type="CDD" id="cd02440">
    <property type="entry name" value="AdoMet_MTases"/>
    <property type="match status" value="1"/>
</dbReference>